<dbReference type="GO" id="GO:0003700">
    <property type="term" value="F:DNA-binding transcription factor activity"/>
    <property type="evidence" value="ECO:0007669"/>
    <property type="project" value="TreeGrafter"/>
</dbReference>
<organism evidence="5 6">
    <name type="scientific">Deinococcus hopiensis KR-140</name>
    <dbReference type="NCBI Taxonomy" id="695939"/>
    <lineage>
        <taxon>Bacteria</taxon>
        <taxon>Thermotogati</taxon>
        <taxon>Deinococcota</taxon>
        <taxon>Deinococci</taxon>
        <taxon>Deinococcales</taxon>
        <taxon>Deinococcaceae</taxon>
        <taxon>Deinococcus</taxon>
    </lineage>
</organism>
<dbReference type="InterPro" id="IPR010982">
    <property type="entry name" value="Lambda_DNA-bd_dom_sf"/>
</dbReference>
<evidence type="ECO:0000256" key="2">
    <source>
        <dbReference type="ARBA" id="ARBA00023125"/>
    </source>
</evidence>
<dbReference type="SUPFAM" id="SSF53822">
    <property type="entry name" value="Periplasmic binding protein-like I"/>
    <property type="match status" value="1"/>
</dbReference>
<evidence type="ECO:0000313" key="5">
    <source>
        <dbReference type="EMBL" id="SMB96906.1"/>
    </source>
</evidence>
<feature type="domain" description="HTH lacI-type" evidence="4">
    <location>
        <begin position="30"/>
        <end position="85"/>
    </location>
</feature>
<accession>A0A1W1VUA2</accession>
<dbReference type="InterPro" id="IPR000843">
    <property type="entry name" value="HTH_LacI"/>
</dbReference>
<evidence type="ECO:0000256" key="1">
    <source>
        <dbReference type="ARBA" id="ARBA00023015"/>
    </source>
</evidence>
<gene>
    <name evidence="5" type="ORF">SAMN00790413_06202</name>
</gene>
<dbReference type="Gene3D" id="1.10.260.40">
    <property type="entry name" value="lambda repressor-like DNA-binding domains"/>
    <property type="match status" value="1"/>
</dbReference>
<keyword evidence="2" id="KW-0238">DNA-binding</keyword>
<dbReference type="Gene3D" id="3.40.50.2300">
    <property type="match status" value="2"/>
</dbReference>
<dbReference type="GO" id="GO:0000976">
    <property type="term" value="F:transcription cis-regulatory region binding"/>
    <property type="evidence" value="ECO:0007669"/>
    <property type="project" value="TreeGrafter"/>
</dbReference>
<evidence type="ECO:0000256" key="3">
    <source>
        <dbReference type="ARBA" id="ARBA00023163"/>
    </source>
</evidence>
<dbReference type="CDD" id="cd01392">
    <property type="entry name" value="HTH_LacI"/>
    <property type="match status" value="1"/>
</dbReference>
<dbReference type="PANTHER" id="PTHR30146:SF138">
    <property type="entry name" value="TRANSCRIPTIONAL REGULATORY PROTEIN"/>
    <property type="match status" value="1"/>
</dbReference>
<dbReference type="PROSITE" id="PS50932">
    <property type="entry name" value="HTH_LACI_2"/>
    <property type="match status" value="1"/>
</dbReference>
<dbReference type="Pfam" id="PF00356">
    <property type="entry name" value="LacI"/>
    <property type="match status" value="1"/>
</dbReference>
<evidence type="ECO:0000259" key="4">
    <source>
        <dbReference type="PROSITE" id="PS50932"/>
    </source>
</evidence>
<name>A0A1W1VUA2_9DEIO</name>
<keyword evidence="6" id="KW-1185">Reference proteome</keyword>
<dbReference type="PANTHER" id="PTHR30146">
    <property type="entry name" value="LACI-RELATED TRANSCRIPTIONAL REPRESSOR"/>
    <property type="match status" value="1"/>
</dbReference>
<dbReference type="Pfam" id="PF13377">
    <property type="entry name" value="Peripla_BP_3"/>
    <property type="match status" value="1"/>
</dbReference>
<keyword evidence="3" id="KW-0804">Transcription</keyword>
<dbReference type="AlphaFoldDB" id="A0A1W1VUA2"/>
<dbReference type="InterPro" id="IPR028082">
    <property type="entry name" value="Peripla_BP_I"/>
</dbReference>
<dbReference type="SUPFAM" id="SSF47413">
    <property type="entry name" value="lambda repressor-like DNA-binding domains"/>
    <property type="match status" value="1"/>
</dbReference>
<dbReference type="SMART" id="SM00354">
    <property type="entry name" value="HTH_LACI"/>
    <property type="match status" value="1"/>
</dbReference>
<dbReference type="STRING" id="695939.SAMN00790413_06202"/>
<proteinExistence type="predicted"/>
<dbReference type="EMBL" id="FWWU01000010">
    <property type="protein sequence ID" value="SMB96906.1"/>
    <property type="molecule type" value="Genomic_DNA"/>
</dbReference>
<protein>
    <submittedName>
        <fullName evidence="5">Transcriptional regulator, LacI family</fullName>
    </submittedName>
</protein>
<dbReference type="InterPro" id="IPR046335">
    <property type="entry name" value="LacI/GalR-like_sensor"/>
</dbReference>
<dbReference type="CDD" id="cd06279">
    <property type="entry name" value="PBP1_LacI-like"/>
    <property type="match status" value="1"/>
</dbReference>
<sequence>MTGRKGYGCHYVTLHKYNGVVQPGEKPKRVTMTQVATLAGVSVMTVSYTFNRPDRVSEDRRAKVLAAAAALGYGGPDPAAKSLRYGSTRVLGLILGEHLTYAFEDPQAASFLAGVAEVCAQWGYGLLMVPVTGAADDPKRVVGAAVDAFIVWTTTDDDPVLDAVVTAQRPAVIHGSSSQKSPYSVSIDNRAAAFAMATQTFAHAKRPAVISFPLDRTRAPVLTTGIDPETALFPVTRERLLGYRDAAQTLGIPWSSVLVGVSATNNTREAQALAAQMLALDPPIDAIAAMSDQQAIGVLNAAKAARVSVPDRLTVSGWDDAPAAAQHLLSSVKQDLRAQGVACARLALGEPSPSFTDDWSIVIRSSTAK</sequence>
<reference evidence="5 6" key="1">
    <citation type="submission" date="2017-04" db="EMBL/GenBank/DDBJ databases">
        <authorList>
            <person name="Afonso C.L."/>
            <person name="Miller P.J."/>
            <person name="Scott M.A."/>
            <person name="Spackman E."/>
            <person name="Goraichik I."/>
            <person name="Dimitrov K.M."/>
            <person name="Suarez D.L."/>
            <person name="Swayne D.E."/>
        </authorList>
    </citation>
    <scope>NUCLEOTIDE SEQUENCE [LARGE SCALE GENOMIC DNA]</scope>
    <source>
        <strain evidence="5 6">KR-140</strain>
    </source>
</reference>
<dbReference type="Proteomes" id="UP000192582">
    <property type="component" value="Unassembled WGS sequence"/>
</dbReference>
<evidence type="ECO:0000313" key="6">
    <source>
        <dbReference type="Proteomes" id="UP000192582"/>
    </source>
</evidence>
<keyword evidence="1" id="KW-0805">Transcription regulation</keyword>